<proteinExistence type="predicted"/>
<dbReference type="AlphaFoldDB" id="A0A0C5VN43"/>
<dbReference type="EMBL" id="CP007142">
    <property type="protein sequence ID" value="AJQ96142.1"/>
    <property type="molecule type" value="Genomic_DNA"/>
</dbReference>
<name>A0A0C5VN43_9GAMM</name>
<dbReference type="HOGENOM" id="CLU_2699546_0_0_6"/>
<protein>
    <submittedName>
        <fullName evidence="1">Uncharacterized protein</fullName>
    </submittedName>
</protein>
<reference evidence="1 2" key="1">
    <citation type="submission" date="2014-01" db="EMBL/GenBank/DDBJ databases">
        <title>Full genme sequencing of cellulolytic bacterium Gynuella sunshinyii YC6258T gen. nov., sp. nov.</title>
        <authorList>
            <person name="Khan H."/>
            <person name="Chung E.J."/>
            <person name="Chung Y.R."/>
        </authorList>
    </citation>
    <scope>NUCLEOTIDE SEQUENCE [LARGE SCALE GENOMIC DNA]</scope>
    <source>
        <strain evidence="1 2">YC6258</strain>
    </source>
</reference>
<dbReference type="Proteomes" id="UP000032266">
    <property type="component" value="Chromosome"/>
</dbReference>
<accession>A0A0C5VN43</accession>
<organism evidence="1 2">
    <name type="scientific">Gynuella sunshinyii YC6258</name>
    <dbReference type="NCBI Taxonomy" id="1445510"/>
    <lineage>
        <taxon>Bacteria</taxon>
        <taxon>Pseudomonadati</taxon>
        <taxon>Pseudomonadota</taxon>
        <taxon>Gammaproteobacteria</taxon>
        <taxon>Oceanospirillales</taxon>
        <taxon>Saccharospirillaceae</taxon>
        <taxon>Gynuella</taxon>
    </lineage>
</organism>
<keyword evidence="2" id="KW-1185">Reference proteome</keyword>
<evidence type="ECO:0000313" key="2">
    <source>
        <dbReference type="Proteomes" id="UP000032266"/>
    </source>
</evidence>
<dbReference type="KEGG" id="gsn:YC6258_04106"/>
<gene>
    <name evidence="1" type="ORF">YC6258_04106</name>
</gene>
<sequence length="73" mass="8614">MNQQHWNNAQHRVNQPFCELTEQLFYTVKSATNEFNLRLEFLFAQTFILIYQGKDITRIKKVNNTTSVSGYSP</sequence>
<evidence type="ECO:0000313" key="1">
    <source>
        <dbReference type="EMBL" id="AJQ96142.1"/>
    </source>
</evidence>